<protein>
    <recommendedName>
        <fullName evidence="5">Filamentous haemagglutinin FhaB/tRNA nuclease CdiA-like TPS domain-containing protein</fullName>
    </recommendedName>
</protein>
<dbReference type="NCBIfam" id="TIGR01901">
    <property type="entry name" value="adhes_NPXG"/>
    <property type="match status" value="1"/>
</dbReference>
<dbReference type="Pfam" id="PF07581">
    <property type="entry name" value="Glug"/>
    <property type="match status" value="4"/>
</dbReference>
<feature type="non-terminal residue" evidence="6">
    <location>
        <position position="834"/>
    </location>
</feature>
<evidence type="ECO:0000259" key="5">
    <source>
        <dbReference type="SMART" id="SM00912"/>
    </source>
</evidence>
<evidence type="ECO:0000256" key="2">
    <source>
        <dbReference type="ARBA" id="ARBA00022525"/>
    </source>
</evidence>
<dbReference type="AlphaFoldDB" id="A0A2S5T1A7"/>
<evidence type="ECO:0000313" key="6">
    <source>
        <dbReference type="EMBL" id="PPE68709.1"/>
    </source>
</evidence>
<sequence length="834" mass="81777">MIVGISSGARAALLGTTALSLLLSPVAGYAQALPSGGTVTHGEATISQSGSSLLVTQSSHTAILNWNSFSIGGGASAHFENGSGATLNRVTGNLPSAIDGTLTATGSLYLVNPAGIAVGTGGMVRTGGSFVASTHDVSDAAFLAGGDMVFAGTSTAGVVNEGVIASLGGDVVLTARRVENAGTILAPEGDVGLLAGYEVLLRDLASDDGRFAVRVGGADTEVVNTGTIAAANAELRANGGNVYALAGNTQGIITATGVKKQGGRIFLTAGNGGSVTATQRMVARPAQQAASLPQSVPVPQERPASLGGIVRISADRVTLGGEIDVSGDTIPGGTIIAVAKEQLSLTENARLDASGADGGLILLGGDYQGGADPQNTYWHEAIGTTQTTLVAGGASIVADGSEGAGGNVVVWGDDHTGFAGTISATGVTRGGDAEVSGKATLSYSGFADLRASDGAFGTLLLDPYNVTISHDAQTTGAGFTANGNDSVINATTLMAALGAANVTVSTGAGGAQNGDITVAAALSWNSAGVLTLDAAGGIAINAAITAQTGGLTLQSGGTITTGANGAVDVARFTLASGNWVQNTSTLPTFSATDFRITGGSFLRATGGDGVAGDPYLLTDIYGVQGMATHLLGHFALAGDIDASGTAQWWGGLGFVPVGRTNQANSFQGSFDGRGHAISGLTIDRPDEDYAGLFGYTSGATIANVGLTGGSVTGSWYVGGLVGRQLGGSIAQSYATGAVSGRNYVGGLVGRQLGGSIAQSYATGAVAGLNAVGGLVGYQLGSITQSYATGAVQGSDYVGGLVGWQDGGSIAQSYATGAVAGTGNAVGGLVGYQLG</sequence>
<evidence type="ECO:0000256" key="4">
    <source>
        <dbReference type="SAM" id="SignalP"/>
    </source>
</evidence>
<dbReference type="SUPFAM" id="SSF51126">
    <property type="entry name" value="Pectin lyase-like"/>
    <property type="match status" value="1"/>
</dbReference>
<comment type="subcellular location">
    <subcellularLocation>
        <location evidence="1">Secreted</location>
    </subcellularLocation>
</comment>
<comment type="caution">
    <text evidence="6">The sequence shown here is derived from an EMBL/GenBank/DDBJ whole genome shotgun (WGS) entry which is preliminary data.</text>
</comment>
<dbReference type="PANTHER" id="PTHR12338:SF8">
    <property type="entry name" value="HEME_HEMOPEXIN-BINDING PROTEIN"/>
    <property type="match status" value="1"/>
</dbReference>
<dbReference type="Pfam" id="PF05860">
    <property type="entry name" value="TPS"/>
    <property type="match status" value="1"/>
</dbReference>
<dbReference type="RefSeq" id="WP_146079561.1">
    <property type="nucleotide sequence ID" value="NZ_PSNY01000021.1"/>
</dbReference>
<feature type="chain" id="PRO_5015404523" description="Filamentous haemagglutinin FhaB/tRNA nuclease CdiA-like TPS domain-containing protein" evidence="4">
    <location>
        <begin position="33"/>
        <end position="834"/>
    </location>
</feature>
<gene>
    <name evidence="6" type="ORF">C1702_15930</name>
</gene>
<dbReference type="InterPro" id="IPR011493">
    <property type="entry name" value="GLUG"/>
</dbReference>
<dbReference type="SMART" id="SM00912">
    <property type="entry name" value="Haemagg_act"/>
    <property type="match status" value="1"/>
</dbReference>
<dbReference type="EMBL" id="PSNY01000021">
    <property type="protein sequence ID" value="PPE68709.1"/>
    <property type="molecule type" value="Genomic_DNA"/>
</dbReference>
<evidence type="ECO:0000313" key="7">
    <source>
        <dbReference type="Proteomes" id="UP000239406"/>
    </source>
</evidence>
<keyword evidence="7" id="KW-1185">Reference proteome</keyword>
<dbReference type="GO" id="GO:0005576">
    <property type="term" value="C:extracellular region"/>
    <property type="evidence" value="ECO:0007669"/>
    <property type="project" value="UniProtKB-SubCell"/>
</dbReference>
<keyword evidence="3 4" id="KW-0732">Signal</keyword>
<accession>A0A2S5T1A7</accession>
<feature type="domain" description="Filamentous haemagglutinin FhaB/tRNA nuclease CdiA-like TPS" evidence="5">
    <location>
        <begin position="30"/>
        <end position="141"/>
    </location>
</feature>
<organism evidence="6 7">
    <name type="scientific">Caldimonas thermodepolymerans</name>
    <dbReference type="NCBI Taxonomy" id="215580"/>
    <lineage>
        <taxon>Bacteria</taxon>
        <taxon>Pseudomonadati</taxon>
        <taxon>Pseudomonadota</taxon>
        <taxon>Betaproteobacteria</taxon>
        <taxon>Burkholderiales</taxon>
        <taxon>Sphaerotilaceae</taxon>
        <taxon>Caldimonas</taxon>
    </lineage>
</organism>
<dbReference type="Gene3D" id="2.160.20.110">
    <property type="match status" value="1"/>
</dbReference>
<evidence type="ECO:0000256" key="1">
    <source>
        <dbReference type="ARBA" id="ARBA00004613"/>
    </source>
</evidence>
<dbReference type="Gene3D" id="2.160.20.10">
    <property type="entry name" value="Single-stranded right-handed beta-helix, Pectin lyase-like"/>
    <property type="match status" value="1"/>
</dbReference>
<dbReference type="InterPro" id="IPR050909">
    <property type="entry name" value="Bact_Autotransporter_VF"/>
</dbReference>
<reference evidence="6 7" key="1">
    <citation type="submission" date="2018-02" db="EMBL/GenBank/DDBJ databases">
        <title>Reclassifiation of [Polyangium] brachysporum DSM 7029 as Guopingzhaonella breviflexa gen. nov., sp. nov., a member of the family Comamonadaceae.</title>
        <authorList>
            <person name="Tang B."/>
        </authorList>
    </citation>
    <scope>NUCLEOTIDE SEQUENCE [LARGE SCALE GENOMIC DNA]</scope>
    <source>
        <strain evidence="6 7">DSM 15344</strain>
    </source>
</reference>
<evidence type="ECO:0000256" key="3">
    <source>
        <dbReference type="ARBA" id="ARBA00022729"/>
    </source>
</evidence>
<proteinExistence type="predicted"/>
<name>A0A2S5T1A7_9BURK</name>
<dbReference type="PANTHER" id="PTHR12338">
    <property type="entry name" value="AUTOTRANSPORTER"/>
    <property type="match status" value="1"/>
</dbReference>
<dbReference type="InterPro" id="IPR012334">
    <property type="entry name" value="Pectin_lyas_fold"/>
</dbReference>
<dbReference type="InterPro" id="IPR011050">
    <property type="entry name" value="Pectin_lyase_fold/virulence"/>
</dbReference>
<dbReference type="Proteomes" id="UP000239406">
    <property type="component" value="Unassembled WGS sequence"/>
</dbReference>
<feature type="signal peptide" evidence="4">
    <location>
        <begin position="1"/>
        <end position="32"/>
    </location>
</feature>
<keyword evidence="2" id="KW-0964">Secreted</keyword>
<dbReference type="InterPro" id="IPR008638">
    <property type="entry name" value="FhaB/CdiA-like_TPS"/>
</dbReference>